<dbReference type="AlphaFoldDB" id="A0A212JC27"/>
<reference evidence="1" key="1">
    <citation type="submission" date="2016-04" db="EMBL/GenBank/DDBJ databases">
        <authorList>
            <person name="Evans L.H."/>
            <person name="Alamgir A."/>
            <person name="Owens N."/>
            <person name="Weber N.D."/>
            <person name="Virtaneva K."/>
            <person name="Barbian K."/>
            <person name="Babar A."/>
            <person name="Rosenke K."/>
        </authorList>
    </citation>
    <scope>NUCLEOTIDE SEQUENCE</scope>
    <source>
        <strain evidence="1">86-2</strain>
    </source>
</reference>
<protein>
    <recommendedName>
        <fullName evidence="2">5-nitroimidazole antibiotic resistance protein</fullName>
    </recommendedName>
</protein>
<dbReference type="RefSeq" id="WP_296948191.1">
    <property type="nucleotide sequence ID" value="NZ_LT599021.1"/>
</dbReference>
<dbReference type="PANTHER" id="PTHR34071">
    <property type="entry name" value="5-NITROIMIDAZOLE ANTIBIOTICS RESISTANCE PROTEIN, NIMA-FAMILY-RELATED PROTEIN-RELATED"/>
    <property type="match status" value="1"/>
</dbReference>
<evidence type="ECO:0000313" key="1">
    <source>
        <dbReference type="EMBL" id="SBV97004.1"/>
    </source>
</evidence>
<dbReference type="PANTHER" id="PTHR34071:SF2">
    <property type="entry name" value="FLAVIN-NUCLEOTIDE-BINDING PROTEIN"/>
    <property type="match status" value="1"/>
</dbReference>
<dbReference type="Pfam" id="PF12900">
    <property type="entry name" value="Pyridox_ox_2"/>
    <property type="match status" value="1"/>
</dbReference>
<dbReference type="SUPFAM" id="SSF50475">
    <property type="entry name" value="FMN-binding split barrel"/>
    <property type="match status" value="1"/>
</dbReference>
<name>A0A212JC27_9BACT</name>
<organism evidence="1">
    <name type="scientific">uncultured Dysgonomonas sp</name>
    <dbReference type="NCBI Taxonomy" id="206096"/>
    <lineage>
        <taxon>Bacteria</taxon>
        <taxon>Pseudomonadati</taxon>
        <taxon>Bacteroidota</taxon>
        <taxon>Bacteroidia</taxon>
        <taxon>Bacteroidales</taxon>
        <taxon>Dysgonomonadaceae</taxon>
        <taxon>Dysgonomonas</taxon>
        <taxon>environmental samples</taxon>
    </lineage>
</organism>
<dbReference type="InterPro" id="IPR012349">
    <property type="entry name" value="Split_barrel_FMN-bd"/>
</dbReference>
<proteinExistence type="predicted"/>
<dbReference type="Gene3D" id="2.30.110.10">
    <property type="entry name" value="Electron Transport, Fmn-binding Protein, Chain A"/>
    <property type="match status" value="1"/>
</dbReference>
<dbReference type="EMBL" id="FLUL01000001">
    <property type="protein sequence ID" value="SBV97004.1"/>
    <property type="molecule type" value="Genomic_DNA"/>
</dbReference>
<dbReference type="InterPro" id="IPR024747">
    <property type="entry name" value="Pyridox_Oxase-rel"/>
</dbReference>
<accession>A0A212JC27</accession>
<sequence>MFREVRRQNRILEDKARVSELLNTSEYGFLSLGTSENGYGYGIPISYVYDEEANTLYFHCAPEGQKLDLINQNNKVSFCVVGVTKPIAEQFTSLYESVISYGKADINLSDEEKRKALRLLVNKYSKGFEEIGEKYIDKSWSRTATFKIEIEHITAKAKYSPH</sequence>
<gene>
    <name evidence="1" type="ORF">KL86DYS2_11195</name>
</gene>
<evidence type="ECO:0008006" key="2">
    <source>
        <dbReference type="Google" id="ProtNLM"/>
    </source>
</evidence>